<protein>
    <recommendedName>
        <fullName evidence="4">G domain-containing protein</fullName>
    </recommendedName>
</protein>
<dbReference type="InterPro" id="IPR005662">
    <property type="entry name" value="GTPase_Era-like"/>
</dbReference>
<evidence type="ECO:0000313" key="3">
    <source>
        <dbReference type="Proteomes" id="UP001499841"/>
    </source>
</evidence>
<name>A0ABP8ERH9_9MICO</name>
<dbReference type="Gene3D" id="3.40.50.300">
    <property type="entry name" value="P-loop containing nucleotide triphosphate hydrolases"/>
    <property type="match status" value="1"/>
</dbReference>
<dbReference type="CDD" id="cd00882">
    <property type="entry name" value="Ras_like_GTPase"/>
    <property type="match status" value="1"/>
</dbReference>
<sequence>MRQERAPITDNGAVTTLNLDRPAAPGDGSAPDEDGAGARGPRISVVTDLQADVDRVAFPLDLPGATELRHLREQVLTQTGARLLPRLRRSDAPAVVVLGGSSGVGKSTVLNSLLGAEVSEAGVLRPTTRRAVVAVHPDDAPALDGQPLAELATVVTHPEVPAGLAVLDAPDLNSVHAGNRALANRLLETADLWVFVTTASRYGDALPWHLLTEAHGRGITTAVVLNRLPGRVRVPVRRDLLRRMDALGLGSAPLFVLPETGPREGPLDPGVVAELKEWLALVADRHRSAGLVRRTTRGVWGGLREQLLALAAGADAQVEAAETLRRLAEEAAEAPVRALTDALSEGRAGLGAPATRWLSLASTGGPLAPLVQEGARLRRGRHGRDLAARDAAAAALAEEAAAAVSLVIADAVRGAADGVRRAWEPKALGARVLRTAVPAQGRARSIAVAREVVERWRDGVRAAVPDDGAADVLGPDGLAGLVVAAAAGVAGPAGAVRRLTGGDALVDAARTDLVQRAGAAVRAIVGPYLTELDALPVQPGTALRLRATELKEHA</sequence>
<dbReference type="PANTHER" id="PTHR42698:SF1">
    <property type="entry name" value="GTPASE ERA, MITOCHONDRIAL"/>
    <property type="match status" value="1"/>
</dbReference>
<comment type="caution">
    <text evidence="2">The sequence shown here is derived from an EMBL/GenBank/DDBJ whole genome shotgun (WGS) entry which is preliminary data.</text>
</comment>
<reference evidence="3" key="1">
    <citation type="journal article" date="2019" name="Int. J. Syst. Evol. Microbiol.">
        <title>The Global Catalogue of Microorganisms (GCM) 10K type strain sequencing project: providing services to taxonomists for standard genome sequencing and annotation.</title>
        <authorList>
            <consortium name="The Broad Institute Genomics Platform"/>
            <consortium name="The Broad Institute Genome Sequencing Center for Infectious Disease"/>
            <person name="Wu L."/>
            <person name="Ma J."/>
        </authorList>
    </citation>
    <scope>NUCLEOTIDE SEQUENCE [LARGE SCALE GENOMIC DNA]</scope>
    <source>
        <strain evidence="3">JCM 17459</strain>
    </source>
</reference>
<dbReference type="Proteomes" id="UP001499841">
    <property type="component" value="Unassembled WGS sequence"/>
</dbReference>
<feature type="region of interest" description="Disordered" evidence="1">
    <location>
        <begin position="1"/>
        <end position="40"/>
    </location>
</feature>
<accession>A0ABP8ERH9</accession>
<gene>
    <name evidence="2" type="ORF">GCM10022262_09690</name>
</gene>
<evidence type="ECO:0000256" key="1">
    <source>
        <dbReference type="SAM" id="MobiDB-lite"/>
    </source>
</evidence>
<dbReference type="InterPro" id="IPR027417">
    <property type="entry name" value="P-loop_NTPase"/>
</dbReference>
<dbReference type="SUPFAM" id="SSF52540">
    <property type="entry name" value="P-loop containing nucleoside triphosphate hydrolases"/>
    <property type="match status" value="1"/>
</dbReference>
<organism evidence="2 3">
    <name type="scientific">Georgenia daeguensis</name>
    <dbReference type="NCBI Taxonomy" id="908355"/>
    <lineage>
        <taxon>Bacteria</taxon>
        <taxon>Bacillati</taxon>
        <taxon>Actinomycetota</taxon>
        <taxon>Actinomycetes</taxon>
        <taxon>Micrococcales</taxon>
        <taxon>Bogoriellaceae</taxon>
        <taxon>Georgenia</taxon>
    </lineage>
</organism>
<keyword evidence="3" id="KW-1185">Reference proteome</keyword>
<dbReference type="PANTHER" id="PTHR42698">
    <property type="entry name" value="GTPASE ERA"/>
    <property type="match status" value="1"/>
</dbReference>
<evidence type="ECO:0008006" key="4">
    <source>
        <dbReference type="Google" id="ProtNLM"/>
    </source>
</evidence>
<proteinExistence type="predicted"/>
<evidence type="ECO:0000313" key="2">
    <source>
        <dbReference type="EMBL" id="GAA4286610.1"/>
    </source>
</evidence>
<dbReference type="EMBL" id="BAABBA010000004">
    <property type="protein sequence ID" value="GAA4286610.1"/>
    <property type="molecule type" value="Genomic_DNA"/>
</dbReference>